<evidence type="ECO:0000313" key="2">
    <source>
        <dbReference type="Proteomes" id="UP000694844"/>
    </source>
</evidence>
<reference evidence="3" key="1">
    <citation type="submission" date="2025-08" db="UniProtKB">
        <authorList>
            <consortium name="RefSeq"/>
        </authorList>
    </citation>
    <scope>IDENTIFICATION</scope>
    <source>
        <tissue evidence="3">Whole sample</tissue>
    </source>
</reference>
<dbReference type="Proteomes" id="UP000694844">
    <property type="component" value="Chromosome 8"/>
</dbReference>
<dbReference type="OrthoDB" id="6074125at2759"/>
<evidence type="ECO:0000313" key="3">
    <source>
        <dbReference type="RefSeq" id="XP_022301529.1"/>
    </source>
</evidence>
<sequence>MAGRKQPRLQCEGDVIGMSEEALSNTSIKNELEKWKLMNEMHSLTCDEKLNSMNNRRNLRKLKDDVTKMLAEGCVYKLHGFQRYDPFLSGSESDTDEKAEEKRSLKSNLSKIKTTNSSGTLPEIVETGFYVKSNLNTYEKKNENAVALFGKKVPTLDASDNSSSFFDENDNESDDSNSLSTSLSPLAKSFHGMVLWRQKIRDRIIEKEKTKVEPPVRYHPKVEIQNVTNRYKQMFPGNCRTYFAMKKFVEKEADTMINKVDSPLYSKKISHLEKLKKKCQIPEIIRRDRSTSAIFRDFKNYKTKKTLIKNQRVTEWQTSS</sequence>
<keyword evidence="2" id="KW-1185">Reference proteome</keyword>
<feature type="region of interest" description="Disordered" evidence="1">
    <location>
        <begin position="162"/>
        <end position="181"/>
    </location>
</feature>
<proteinExistence type="predicted"/>
<dbReference type="AlphaFoldDB" id="A0A8B8BFG2"/>
<accession>A0A8B8BFG2</accession>
<protein>
    <submittedName>
        <fullName evidence="3">Uncharacterized protein LOC111109625</fullName>
    </submittedName>
</protein>
<dbReference type="GeneID" id="111109625"/>
<gene>
    <name evidence="3" type="primary">LOC111109625</name>
</gene>
<name>A0A8B8BFG2_CRAVI</name>
<dbReference type="KEGG" id="cvn:111109625"/>
<dbReference type="RefSeq" id="XP_022301529.1">
    <property type="nucleotide sequence ID" value="XM_022445821.1"/>
</dbReference>
<evidence type="ECO:0000256" key="1">
    <source>
        <dbReference type="SAM" id="MobiDB-lite"/>
    </source>
</evidence>
<organism evidence="2 3">
    <name type="scientific">Crassostrea virginica</name>
    <name type="common">Eastern oyster</name>
    <dbReference type="NCBI Taxonomy" id="6565"/>
    <lineage>
        <taxon>Eukaryota</taxon>
        <taxon>Metazoa</taxon>
        <taxon>Spiralia</taxon>
        <taxon>Lophotrochozoa</taxon>
        <taxon>Mollusca</taxon>
        <taxon>Bivalvia</taxon>
        <taxon>Autobranchia</taxon>
        <taxon>Pteriomorphia</taxon>
        <taxon>Ostreida</taxon>
        <taxon>Ostreoidea</taxon>
        <taxon>Ostreidae</taxon>
        <taxon>Crassostrea</taxon>
    </lineage>
</organism>